<sequence length="31" mass="3428">MAAATENPQLLDAEQILSDQSFSVNNKNNYT</sequence>
<protein>
    <submittedName>
        <fullName evidence="1">Uncharacterized protein</fullName>
    </submittedName>
</protein>
<evidence type="ECO:0000313" key="1">
    <source>
        <dbReference type="EMBL" id="SVA85828.1"/>
    </source>
</evidence>
<dbReference type="AlphaFoldDB" id="A0A381Z996"/>
<organism evidence="1">
    <name type="scientific">marine metagenome</name>
    <dbReference type="NCBI Taxonomy" id="408172"/>
    <lineage>
        <taxon>unclassified sequences</taxon>
        <taxon>metagenomes</taxon>
        <taxon>ecological metagenomes</taxon>
    </lineage>
</organism>
<accession>A0A381Z996</accession>
<dbReference type="EMBL" id="UINC01020436">
    <property type="protein sequence ID" value="SVA85828.1"/>
    <property type="molecule type" value="Genomic_DNA"/>
</dbReference>
<gene>
    <name evidence="1" type="ORF">METZ01_LOCUS138682</name>
</gene>
<name>A0A381Z996_9ZZZZ</name>
<reference evidence="1" key="1">
    <citation type="submission" date="2018-05" db="EMBL/GenBank/DDBJ databases">
        <authorList>
            <person name="Lanie J.A."/>
            <person name="Ng W.-L."/>
            <person name="Kazmierczak K.M."/>
            <person name="Andrzejewski T.M."/>
            <person name="Davidsen T.M."/>
            <person name="Wayne K.J."/>
            <person name="Tettelin H."/>
            <person name="Glass J.I."/>
            <person name="Rusch D."/>
            <person name="Podicherti R."/>
            <person name="Tsui H.-C.T."/>
            <person name="Winkler M.E."/>
        </authorList>
    </citation>
    <scope>NUCLEOTIDE SEQUENCE</scope>
</reference>
<proteinExistence type="predicted"/>